<dbReference type="Proteomes" id="UP000243515">
    <property type="component" value="Unassembled WGS sequence"/>
</dbReference>
<dbReference type="PANTHER" id="PTHR12993">
    <property type="entry name" value="N-ACETYLGLUCOSAMINYL-PHOSPHATIDYLINOSITOL DE-N-ACETYLASE-RELATED"/>
    <property type="match status" value="1"/>
</dbReference>
<dbReference type="Gene3D" id="3.40.50.10320">
    <property type="entry name" value="LmbE-like"/>
    <property type="match status" value="1"/>
</dbReference>
<dbReference type="GO" id="GO:0016020">
    <property type="term" value="C:membrane"/>
    <property type="evidence" value="ECO:0007669"/>
    <property type="project" value="GOC"/>
</dbReference>
<evidence type="ECO:0000313" key="3">
    <source>
        <dbReference type="EMBL" id="OXV05621.1"/>
    </source>
</evidence>
<accession>A0A232LN77</accession>
<dbReference type="GO" id="GO:0006506">
    <property type="term" value="P:GPI anchor biosynthetic process"/>
    <property type="evidence" value="ECO:0007669"/>
    <property type="project" value="UniProtKB-UniPathway"/>
</dbReference>
<evidence type="ECO:0000313" key="4">
    <source>
        <dbReference type="Proteomes" id="UP000243515"/>
    </source>
</evidence>
<comment type="similarity">
    <text evidence="1">Belongs to the PIGL family.</text>
</comment>
<dbReference type="PANTHER" id="PTHR12993:SF11">
    <property type="entry name" value="N-ACETYLGLUCOSAMINYL-PHOSPHATIDYLINOSITOL DE-N-ACETYLASE"/>
    <property type="match status" value="1"/>
</dbReference>
<dbReference type="Pfam" id="PF02585">
    <property type="entry name" value="PIG-L"/>
    <property type="match status" value="1"/>
</dbReference>
<dbReference type="InterPro" id="IPR003737">
    <property type="entry name" value="GlcNAc_PI_deacetylase-related"/>
</dbReference>
<dbReference type="SUPFAM" id="SSF102588">
    <property type="entry name" value="LmbE-like"/>
    <property type="match status" value="1"/>
</dbReference>
<dbReference type="AlphaFoldDB" id="A0A232LN77"/>
<dbReference type="UniPathway" id="UPA00196"/>
<dbReference type="GO" id="GO:0005783">
    <property type="term" value="C:endoplasmic reticulum"/>
    <property type="evidence" value="ECO:0007669"/>
    <property type="project" value="TreeGrafter"/>
</dbReference>
<protein>
    <recommendedName>
        <fullName evidence="2">N-acetylglucosaminylphosphatidylinositol deacetylase</fullName>
        <ecNumber evidence="2">3.5.1.89</ecNumber>
    </recommendedName>
</protein>
<dbReference type="GO" id="GO:0000225">
    <property type="term" value="F:N-acetylglucosaminylphosphatidylinositol deacetylase activity"/>
    <property type="evidence" value="ECO:0007669"/>
    <property type="project" value="UniProtKB-EC"/>
</dbReference>
<keyword evidence="4" id="KW-1185">Reference proteome</keyword>
<evidence type="ECO:0000256" key="1">
    <source>
        <dbReference type="ARBA" id="ARBA00006066"/>
    </source>
</evidence>
<reference evidence="3 4" key="1">
    <citation type="journal article" date="2015" name="Environ. Microbiol.">
        <title>Metagenome sequence of Elaphomyces granulatus from sporocarp tissue reveals Ascomycota ectomycorrhizal fingerprints of genome expansion and a Proteobacteria-rich microbiome.</title>
        <authorList>
            <person name="Quandt C.A."/>
            <person name="Kohler A."/>
            <person name="Hesse C.N."/>
            <person name="Sharpton T.J."/>
            <person name="Martin F."/>
            <person name="Spatafora J.W."/>
        </authorList>
    </citation>
    <scope>NUCLEOTIDE SEQUENCE [LARGE SCALE GENOMIC DNA]</scope>
    <source>
        <strain evidence="3 4">OSC145934</strain>
    </source>
</reference>
<dbReference type="EC" id="3.5.1.89" evidence="2"/>
<organism evidence="3 4">
    <name type="scientific">Elaphomyces granulatus</name>
    <dbReference type="NCBI Taxonomy" id="519963"/>
    <lineage>
        <taxon>Eukaryota</taxon>
        <taxon>Fungi</taxon>
        <taxon>Dikarya</taxon>
        <taxon>Ascomycota</taxon>
        <taxon>Pezizomycotina</taxon>
        <taxon>Eurotiomycetes</taxon>
        <taxon>Eurotiomycetidae</taxon>
        <taxon>Eurotiales</taxon>
        <taxon>Elaphomycetaceae</taxon>
        <taxon>Elaphomyces</taxon>
    </lineage>
</organism>
<dbReference type="OrthoDB" id="440160at2759"/>
<dbReference type="EMBL" id="NPHW01006669">
    <property type="protein sequence ID" value="OXV05621.1"/>
    <property type="molecule type" value="Genomic_DNA"/>
</dbReference>
<evidence type="ECO:0000256" key="2">
    <source>
        <dbReference type="ARBA" id="ARBA00012176"/>
    </source>
</evidence>
<name>A0A232LN77_9EURO</name>
<comment type="caution">
    <text evidence="3">The sequence shown here is derived from an EMBL/GenBank/DDBJ whole genome shotgun (WGS) entry which is preliminary data.</text>
</comment>
<gene>
    <name evidence="3" type="ORF">Egran_06614</name>
</gene>
<proteinExistence type="inferred from homology"/>
<sequence length="229" mass="25777">MVAGDPRLLPLAIRDARSVLLVVAHPDDECLFFGPSILNMWGDRSVGRALLVLSSGDYDGLGEVRRKEVKGSCDTLGVSTDRCVVLEHRDLQDDPKKWWNEAVVEGMLKRYVDSWHIDLIITFDEGGISGHINHKAVNAGVRKYISENEHHPPAYAVQTKILPRKYSSLIDLIPTSIPFSLRILEALLFPPPSSQGEYCSYCRRPLRRQGFDREQLEQLPAHQSRVPPA</sequence>
<dbReference type="InterPro" id="IPR024078">
    <property type="entry name" value="LmbE-like_dom_sf"/>
</dbReference>